<protein>
    <submittedName>
        <fullName evidence="1">Uncharacterized protein</fullName>
    </submittedName>
</protein>
<organism evidence="1">
    <name type="scientific">marine sediment metagenome</name>
    <dbReference type="NCBI Taxonomy" id="412755"/>
    <lineage>
        <taxon>unclassified sequences</taxon>
        <taxon>metagenomes</taxon>
        <taxon>ecological metagenomes</taxon>
    </lineage>
</organism>
<proteinExistence type="predicted"/>
<accession>X0Z7A1</accession>
<dbReference type="EMBL" id="BART01009243">
    <property type="protein sequence ID" value="GAG65275.1"/>
    <property type="molecule type" value="Genomic_DNA"/>
</dbReference>
<dbReference type="AlphaFoldDB" id="X0Z7A1"/>
<sequence>MITGASDSLQLNIELDDTDGHLKDIYLTHDVHKRPAKVYLTYKGLNIADKILLFTGQ</sequence>
<evidence type="ECO:0000313" key="1">
    <source>
        <dbReference type="EMBL" id="GAG65275.1"/>
    </source>
</evidence>
<gene>
    <name evidence="1" type="ORF">S01H4_20542</name>
</gene>
<name>X0Z7A1_9ZZZZ</name>
<comment type="caution">
    <text evidence="1">The sequence shown here is derived from an EMBL/GenBank/DDBJ whole genome shotgun (WGS) entry which is preliminary data.</text>
</comment>
<reference evidence="1" key="1">
    <citation type="journal article" date="2014" name="Front. Microbiol.">
        <title>High frequency of phylogenetically diverse reductive dehalogenase-homologous genes in deep subseafloor sedimentary metagenomes.</title>
        <authorList>
            <person name="Kawai M."/>
            <person name="Futagami T."/>
            <person name="Toyoda A."/>
            <person name="Takaki Y."/>
            <person name="Nishi S."/>
            <person name="Hori S."/>
            <person name="Arai W."/>
            <person name="Tsubouchi T."/>
            <person name="Morono Y."/>
            <person name="Uchiyama I."/>
            <person name="Ito T."/>
            <person name="Fujiyama A."/>
            <person name="Inagaki F."/>
            <person name="Takami H."/>
        </authorList>
    </citation>
    <scope>NUCLEOTIDE SEQUENCE</scope>
    <source>
        <strain evidence="1">Expedition CK06-06</strain>
    </source>
</reference>